<dbReference type="EnsemblPlants" id="ONIVA02G20310.3">
    <property type="protein sequence ID" value="ONIVA02G20310.3"/>
    <property type="gene ID" value="ONIVA02G20310"/>
</dbReference>
<dbReference type="AlphaFoldDB" id="A0A0E0G7E5"/>
<name>A0A0E0G7E5_ORYNI</name>
<evidence type="ECO:0000313" key="1">
    <source>
        <dbReference type="EnsemblPlants" id="ONIVA02G20310.3"/>
    </source>
</evidence>
<dbReference type="HOGENOM" id="CLU_1848317_0_0_1"/>
<accession>A0A0E0G7E5</accession>
<proteinExistence type="predicted"/>
<reference evidence="1" key="2">
    <citation type="submission" date="2018-04" db="EMBL/GenBank/DDBJ databases">
        <title>OnivRS2 (Oryza nivara Reference Sequence Version 2).</title>
        <authorList>
            <person name="Zhang J."/>
            <person name="Kudrna D."/>
            <person name="Lee S."/>
            <person name="Talag J."/>
            <person name="Rajasekar S."/>
            <person name="Welchert J."/>
            <person name="Hsing Y.-I."/>
            <person name="Wing R.A."/>
        </authorList>
    </citation>
    <scope>NUCLEOTIDE SEQUENCE [LARGE SCALE GENOMIC DNA]</scope>
    <source>
        <strain evidence="1">SL10</strain>
    </source>
</reference>
<sequence length="139" mass="15020">MAIATSRSRFLLSAAESRSPFAAIAAAAAHTDLFSCRRRPHLPRSAPRAAPSTTAATTITAVHSTAGEPMSSPFAADEAEVVPSRRHCRRRTPPLPQFYRLVHTMERIVIAGNCIAMALLTSNCIAIQGHFIENVVEEI</sequence>
<dbReference type="Proteomes" id="UP000006591">
    <property type="component" value="Chromosome 2"/>
</dbReference>
<organism evidence="1">
    <name type="scientific">Oryza nivara</name>
    <name type="common">Indian wild rice</name>
    <name type="synonym">Oryza sativa f. spontanea</name>
    <dbReference type="NCBI Taxonomy" id="4536"/>
    <lineage>
        <taxon>Eukaryota</taxon>
        <taxon>Viridiplantae</taxon>
        <taxon>Streptophyta</taxon>
        <taxon>Embryophyta</taxon>
        <taxon>Tracheophyta</taxon>
        <taxon>Spermatophyta</taxon>
        <taxon>Magnoliopsida</taxon>
        <taxon>Liliopsida</taxon>
        <taxon>Poales</taxon>
        <taxon>Poaceae</taxon>
        <taxon>BOP clade</taxon>
        <taxon>Oryzoideae</taxon>
        <taxon>Oryzeae</taxon>
        <taxon>Oryzinae</taxon>
        <taxon>Oryza</taxon>
    </lineage>
</organism>
<dbReference type="Gramene" id="ONIVA02G20310.3">
    <property type="protein sequence ID" value="ONIVA02G20310.3"/>
    <property type="gene ID" value="ONIVA02G20310"/>
</dbReference>
<reference evidence="1" key="1">
    <citation type="submission" date="2015-04" db="UniProtKB">
        <authorList>
            <consortium name="EnsemblPlants"/>
        </authorList>
    </citation>
    <scope>IDENTIFICATION</scope>
    <source>
        <strain evidence="1">SL10</strain>
    </source>
</reference>
<evidence type="ECO:0000313" key="2">
    <source>
        <dbReference type="Proteomes" id="UP000006591"/>
    </source>
</evidence>
<keyword evidence="2" id="KW-1185">Reference proteome</keyword>
<protein>
    <submittedName>
        <fullName evidence="1">Uncharacterized protein</fullName>
    </submittedName>
</protein>